<dbReference type="Proteomes" id="UP000068167">
    <property type="component" value="Chromosome"/>
</dbReference>
<keyword evidence="2" id="KW-1185">Reference proteome</keyword>
<dbReference type="KEGG" id="mpk:VL20_4259"/>
<gene>
    <name evidence="1" type="ORF">VL20_4259</name>
</gene>
<evidence type="ECO:0000313" key="1">
    <source>
        <dbReference type="EMBL" id="AKV69199.1"/>
    </source>
</evidence>
<evidence type="ECO:0000313" key="2">
    <source>
        <dbReference type="Proteomes" id="UP000068167"/>
    </source>
</evidence>
<organism evidence="1 2">
    <name type="scientific">Microcystis panniformis FACHB-1757</name>
    <dbReference type="NCBI Taxonomy" id="1638788"/>
    <lineage>
        <taxon>Bacteria</taxon>
        <taxon>Bacillati</taxon>
        <taxon>Cyanobacteriota</taxon>
        <taxon>Cyanophyceae</taxon>
        <taxon>Oscillatoriophycideae</taxon>
        <taxon>Chroococcales</taxon>
        <taxon>Microcystaceae</taxon>
        <taxon>Microcystis</taxon>
    </lineage>
</organism>
<sequence length="435" mass="49690">MLNGFSINSLFRESEYNGWKARKKGPMNRQRRQKSRQISLPRYSIFPPEQWRWGVTSLVISLVLSLLILKLNSSSLSTATIDIFNPSTVGENLAGKSLDELEKQKIAEFLQIAPPETELTLERSPLFILHDTAWSMTAGNIEEQKKYARGPMKLGPNVYIPRKPNSRDRDILDSIARPFFERHRPTATFYEQAAEMLPADTRDQLVRQLWQLTPETIRVKGFALALEGVPLSTRSAPELEKRARIWLNTPSEAVFKRLVKQYPINYFDGAKTTALWATEAICQQLSHPNCDRLRPIFAERNRRVISSVNIELVQAPGSHCLTKGRLQPLPGYSDFQYQQTAKYYLLAALQTGQLPQIVSHFAVDSFLINQGKYPHCDPRGFDLQRLYNLISQALDYDPGTVYGIVPRYGTNILAGDNIWWHNRVFDQANLPTTLN</sequence>
<name>A0A0K1S4Y7_9CHRO</name>
<dbReference type="PATRIC" id="fig|1638788.3.peg.4288"/>
<reference evidence="1 2" key="1">
    <citation type="journal article" date="2016" name="Stand. Genomic Sci.">
        <title>Complete genome sequence and genomic characterization of Microcystis panniformis FACHB 1757 by third-generation sequencing.</title>
        <authorList>
            <person name="Zhang J.Y."/>
            <person name="Guan R."/>
            <person name="Zhang H.J."/>
            <person name="Li H."/>
            <person name="Xiao P."/>
            <person name="Yu G.L."/>
            <person name="Du L."/>
            <person name="Cao D.M."/>
            <person name="Zhu B.C."/>
            <person name="Li R.H."/>
            <person name="Lu Z.H."/>
        </authorList>
    </citation>
    <scope>NUCLEOTIDE SEQUENCE [LARGE SCALE GENOMIC DNA]</scope>
    <source>
        <strain evidence="1 2">FACHB-1757</strain>
    </source>
</reference>
<protein>
    <submittedName>
        <fullName evidence="1">Uncharacterized protein</fullName>
    </submittedName>
</protein>
<proteinExistence type="predicted"/>
<accession>A0A0K1S4Y7</accession>
<dbReference type="EMBL" id="CP011339">
    <property type="protein sequence ID" value="AKV69199.1"/>
    <property type="molecule type" value="Genomic_DNA"/>
</dbReference>
<dbReference type="AlphaFoldDB" id="A0A0K1S4Y7"/>